<dbReference type="InParanoid" id="D8TT49"/>
<feature type="compositionally biased region" description="Pro residues" evidence="1">
    <location>
        <begin position="71"/>
        <end position="89"/>
    </location>
</feature>
<dbReference type="Pfam" id="PF05548">
    <property type="entry name" value="Peptidase_M11"/>
    <property type="match status" value="1"/>
</dbReference>
<dbReference type="KEGG" id="vcn:VOLCADRAFT_89967"/>
<dbReference type="PRINTS" id="PR01217">
    <property type="entry name" value="PRICHEXTENSN"/>
</dbReference>
<dbReference type="RefSeq" id="XP_002949697.1">
    <property type="nucleotide sequence ID" value="XM_002949651.1"/>
</dbReference>
<evidence type="ECO:0000256" key="1">
    <source>
        <dbReference type="SAM" id="MobiDB-lite"/>
    </source>
</evidence>
<dbReference type="EMBL" id="GL378336">
    <property type="protein sequence ID" value="EFJ49249.1"/>
    <property type="molecule type" value="Genomic_DNA"/>
</dbReference>
<feature type="compositionally biased region" description="Low complexity" evidence="1">
    <location>
        <begin position="1"/>
        <end position="22"/>
    </location>
</feature>
<sequence length="694" mass="73465">MASSLPLAAASNPKSLPTKPSSTLPPSPSSLPIPPPSPQLSPEPPPSPAQRSPPPPRPQPSPRPQPKKHPSPAPSPKPPSPRLPAPRRSPPIKRSPPRVSSPPPSPLRVAKTPSPASPFKIASPQRPQSPLVWAALKPPPPPSPHVPDAPLAPPATPSIQPYNSQPENALLRTTIRASFLSSYLLYCRARAPPTRIGDSYSAAAWWGAQQYDALETGDAVRLIGQQRVTAATAAAAVAQAAAGKGSGLTAAAADQDVDSDYIQADTLSVISSSFYRYLRHISYEVPRPRPFTSITYILNICGQVNPLKRQDLLPYWDGSAMDGATLPQFISDCSHGVESFSQENNVLLEPIDVPCYATPSNNRSYDSQRCTDREVFGWMQYAMDVVQQSKTSLGLQPWKYERRIFLIPDLPACGEWWSLASVGCSADCPLVQKVMPGSSVRTVVSQLIHDLGHSYSLSHGGAREGALPSGLGRAGGARADPTCPMGSASEAAGLVCPNAPNSYKNGWLTLLDGKTRSSTGNITGPFIGTIKLPPTNTRRDAVVAVTVPAAAPTGATGLRGGSPPNGRFFISYRLSGSSSTGSAYDKALAAELSGQVYVHQYDGMTARVGTPYKPLLVGASTDVDVYKRLRLGATASPYFAVRVVSTDANYATIQVCSAGTGLLPQQEPCKLCADGLDNDCNGLIDEQDLACQAC</sequence>
<evidence type="ECO:0000313" key="3">
    <source>
        <dbReference type="EMBL" id="EFJ49249.1"/>
    </source>
</evidence>
<accession>D8TT49</accession>
<feature type="compositionally biased region" description="Pro residues" evidence="1">
    <location>
        <begin position="23"/>
        <end position="64"/>
    </location>
</feature>
<evidence type="ECO:0000313" key="4">
    <source>
        <dbReference type="Proteomes" id="UP000001058"/>
    </source>
</evidence>
<feature type="region of interest" description="Disordered" evidence="1">
    <location>
        <begin position="1"/>
        <end position="158"/>
    </location>
</feature>
<organism evidence="4">
    <name type="scientific">Volvox carteri f. nagariensis</name>
    <dbReference type="NCBI Taxonomy" id="3068"/>
    <lineage>
        <taxon>Eukaryota</taxon>
        <taxon>Viridiplantae</taxon>
        <taxon>Chlorophyta</taxon>
        <taxon>core chlorophytes</taxon>
        <taxon>Chlorophyceae</taxon>
        <taxon>CS clade</taxon>
        <taxon>Chlamydomonadales</taxon>
        <taxon>Volvocaceae</taxon>
        <taxon>Volvox</taxon>
    </lineage>
</organism>
<evidence type="ECO:0000259" key="2">
    <source>
        <dbReference type="Pfam" id="PF05548"/>
    </source>
</evidence>
<name>D8TT49_VOLCA</name>
<dbReference type="GeneID" id="9618752"/>
<protein>
    <recommendedName>
        <fullName evidence="2">Peptidase M11 gametolysin domain-containing protein</fullName>
    </recommendedName>
</protein>
<dbReference type="InterPro" id="IPR008752">
    <property type="entry name" value="Peptidase_M11"/>
</dbReference>
<dbReference type="AlphaFoldDB" id="D8TT49"/>
<gene>
    <name evidence="3" type="ORF">VOLCADRAFT_89967</name>
</gene>
<proteinExistence type="predicted"/>
<feature type="compositionally biased region" description="Pro residues" evidence="1">
    <location>
        <begin position="137"/>
        <end position="156"/>
    </location>
</feature>
<dbReference type="Proteomes" id="UP000001058">
    <property type="component" value="Unassembled WGS sequence"/>
</dbReference>
<feature type="domain" description="Peptidase M11 gametolysin" evidence="2">
    <location>
        <begin position="296"/>
        <end position="604"/>
    </location>
</feature>
<keyword evidence="4" id="KW-1185">Reference proteome</keyword>
<dbReference type="OrthoDB" id="539020at2759"/>
<reference evidence="3 4" key="1">
    <citation type="journal article" date="2010" name="Science">
        <title>Genomic analysis of organismal complexity in the multicellular green alga Volvox carteri.</title>
        <authorList>
            <person name="Prochnik S.E."/>
            <person name="Umen J."/>
            <person name="Nedelcu A.M."/>
            <person name="Hallmann A."/>
            <person name="Miller S.M."/>
            <person name="Nishii I."/>
            <person name="Ferris P."/>
            <person name="Kuo A."/>
            <person name="Mitros T."/>
            <person name="Fritz-Laylin L.K."/>
            <person name="Hellsten U."/>
            <person name="Chapman J."/>
            <person name="Simakov O."/>
            <person name="Rensing S.A."/>
            <person name="Terry A."/>
            <person name="Pangilinan J."/>
            <person name="Kapitonov V."/>
            <person name="Jurka J."/>
            <person name="Salamov A."/>
            <person name="Shapiro H."/>
            <person name="Schmutz J."/>
            <person name="Grimwood J."/>
            <person name="Lindquist E."/>
            <person name="Lucas S."/>
            <person name="Grigoriev I.V."/>
            <person name="Schmitt R."/>
            <person name="Kirk D."/>
            <person name="Rokhsar D.S."/>
        </authorList>
    </citation>
    <scope>NUCLEOTIDE SEQUENCE [LARGE SCALE GENOMIC DNA]</scope>
    <source>
        <strain evidence="4">f. Nagariensis / Eve</strain>
    </source>
</reference>